<keyword evidence="1" id="KW-0812">Transmembrane</keyword>
<organism evidence="2 3">
    <name type="scientific">Phaseolus vulgaris</name>
    <name type="common">Kidney bean</name>
    <name type="synonym">French bean</name>
    <dbReference type="NCBI Taxonomy" id="3885"/>
    <lineage>
        <taxon>Eukaryota</taxon>
        <taxon>Viridiplantae</taxon>
        <taxon>Streptophyta</taxon>
        <taxon>Embryophyta</taxon>
        <taxon>Tracheophyta</taxon>
        <taxon>Spermatophyta</taxon>
        <taxon>Magnoliopsida</taxon>
        <taxon>eudicotyledons</taxon>
        <taxon>Gunneridae</taxon>
        <taxon>Pentapetalae</taxon>
        <taxon>rosids</taxon>
        <taxon>fabids</taxon>
        <taxon>Fabales</taxon>
        <taxon>Fabaceae</taxon>
        <taxon>Papilionoideae</taxon>
        <taxon>50 kb inversion clade</taxon>
        <taxon>NPAAA clade</taxon>
        <taxon>indigoferoid/millettioid clade</taxon>
        <taxon>Phaseoleae</taxon>
        <taxon>Phaseolus</taxon>
    </lineage>
</organism>
<sequence length="123" mass="13475">MQTPPLDPSFLVSLLVVAFILGALICQFIYNLTRTRGIHGSFTNEDEGEQIAAEADISSDGGISSSFKNAKKGKQNFEKAKISCDSSKTANPEQNFFLKILDLLIAYFVGRLKDGACHTDKKE</sequence>
<dbReference type="Proteomes" id="UP000000226">
    <property type="component" value="Chromosome 7"/>
</dbReference>
<feature type="transmembrane region" description="Helical" evidence="1">
    <location>
        <begin position="12"/>
        <end position="32"/>
    </location>
</feature>
<keyword evidence="1" id="KW-1133">Transmembrane helix</keyword>
<reference evidence="3" key="1">
    <citation type="journal article" date="2014" name="Nat. Genet.">
        <title>A reference genome for common bean and genome-wide analysis of dual domestications.</title>
        <authorList>
            <person name="Schmutz J."/>
            <person name="McClean P.E."/>
            <person name="Mamidi S."/>
            <person name="Wu G.A."/>
            <person name="Cannon S.B."/>
            <person name="Grimwood J."/>
            <person name="Jenkins J."/>
            <person name="Shu S."/>
            <person name="Song Q."/>
            <person name="Chavarro C."/>
            <person name="Torres-Torres M."/>
            <person name="Geffroy V."/>
            <person name="Moghaddam S.M."/>
            <person name="Gao D."/>
            <person name="Abernathy B."/>
            <person name="Barry K."/>
            <person name="Blair M."/>
            <person name="Brick M.A."/>
            <person name="Chovatia M."/>
            <person name="Gepts P."/>
            <person name="Goodstein D.M."/>
            <person name="Gonzales M."/>
            <person name="Hellsten U."/>
            <person name="Hyten D.L."/>
            <person name="Jia G."/>
            <person name="Kelly J.D."/>
            <person name="Kudrna D."/>
            <person name="Lee R."/>
            <person name="Richard M.M."/>
            <person name="Miklas P.N."/>
            <person name="Osorno J.M."/>
            <person name="Rodrigues J."/>
            <person name="Thareau V."/>
            <person name="Urrea C.A."/>
            <person name="Wang M."/>
            <person name="Yu Y."/>
            <person name="Zhang M."/>
            <person name="Wing R.A."/>
            <person name="Cregan P.B."/>
            <person name="Rokhsar D.S."/>
            <person name="Jackson S.A."/>
        </authorList>
    </citation>
    <scope>NUCLEOTIDE SEQUENCE [LARGE SCALE GENOMIC DNA]</scope>
    <source>
        <strain evidence="3">cv. G19833</strain>
    </source>
</reference>
<evidence type="ECO:0000313" key="3">
    <source>
        <dbReference type="Proteomes" id="UP000000226"/>
    </source>
</evidence>
<dbReference type="OrthoDB" id="1370629at2759"/>
<dbReference type="EMBL" id="CM002294">
    <property type="protein sequence ID" value="ESW15549.1"/>
    <property type="molecule type" value="Genomic_DNA"/>
</dbReference>
<dbReference type="AlphaFoldDB" id="V7BCI3"/>
<proteinExistence type="predicted"/>
<evidence type="ECO:0000313" key="2">
    <source>
        <dbReference type="EMBL" id="ESW15549.1"/>
    </source>
</evidence>
<accession>V7BCI3</accession>
<dbReference type="SMR" id="V7BCI3"/>
<name>V7BCI3_PHAVU</name>
<keyword evidence="3" id="KW-1185">Reference proteome</keyword>
<gene>
    <name evidence="2" type="ORF">PHAVU_007G081400g</name>
</gene>
<protein>
    <submittedName>
        <fullName evidence="2">Uncharacterized protein</fullName>
    </submittedName>
</protein>
<dbReference type="Gramene" id="ESW15549">
    <property type="protein sequence ID" value="ESW15549"/>
    <property type="gene ID" value="PHAVU_007G081400g"/>
</dbReference>
<keyword evidence="1" id="KW-0472">Membrane</keyword>
<evidence type="ECO:0000256" key="1">
    <source>
        <dbReference type="SAM" id="Phobius"/>
    </source>
</evidence>